<reference evidence="2" key="1">
    <citation type="journal article" date="2017" name="Plant J.">
        <title>The pomegranate (Punica granatum L.) genome and the genomics of punicalagin biosynthesis.</title>
        <authorList>
            <person name="Qin G."/>
            <person name="Xu C."/>
            <person name="Ming R."/>
            <person name="Tang H."/>
            <person name="Guyot R."/>
            <person name="Kramer E.M."/>
            <person name="Hu Y."/>
            <person name="Yi X."/>
            <person name="Qi Y."/>
            <person name="Xu X."/>
            <person name="Gao Z."/>
            <person name="Pan H."/>
            <person name="Jian J."/>
            <person name="Tian Y."/>
            <person name="Yue Z."/>
            <person name="Xu Y."/>
        </authorList>
    </citation>
    <scope>NUCLEOTIDE SEQUENCE [LARGE SCALE GENOMIC DNA]</scope>
    <source>
        <strain evidence="2">cv. Dabenzi</strain>
    </source>
</reference>
<sequence length="413" mass="46722">MEELKKLEEAQVVLELLLSRSVVTASSDPGADRFLANLVLLLIQPCADLDLNTKRRLVNENMPQISSALLEEASILLGQKDSVKLEKAGPNCSNWTTLAGSAPVISFHDKVDQDFLQSELGNEAVIGLDSMQRANSTLEDFCRSYFMFHGMDVNRPQSVFKYLPMLFFVESYIYQLDTLNEKVVNIYIDGKTMAPSQSEITENGDTGGVIYKFQTDPFRPLLLLLECHGLLTERIKEELRSGAEYWALERKLCFALKSRQEVSAEDVMRAIHLKSFDYRVLNLLLYQLRGEEVNDLHMDFLSTSEFLVEVSDDLFDYEEDVLENSFNILRMFVRIYGASAAPAMLAKCIAEAEEKYDQLLHALGPQLSSQYQRRCEEATAEGGKTGAHPFGTWSMPTVIVDEELYRANVLNCE</sequence>
<dbReference type="Proteomes" id="UP000197138">
    <property type="component" value="Unassembled WGS sequence"/>
</dbReference>
<accession>A0A218VZC7</accession>
<reference evidence="1" key="2">
    <citation type="submission" date="2017-06" db="EMBL/GenBank/DDBJ databases">
        <title>The pomegranate genome and the genomics of punicalagin biosynthesis.</title>
        <authorList>
            <person name="Xu C."/>
        </authorList>
    </citation>
    <scope>NUCLEOTIDE SEQUENCE [LARGE SCALE GENOMIC DNA]</scope>
    <source>
        <tissue evidence="1">Fresh leaf</tissue>
    </source>
</reference>
<dbReference type="PANTHER" id="PTHR35754">
    <property type="entry name" value="ATP SYNTHASE SUBUNIT B"/>
    <property type="match status" value="1"/>
</dbReference>
<dbReference type="RefSeq" id="XP_031384685.1">
    <property type="nucleotide sequence ID" value="XM_031528825.1"/>
</dbReference>
<evidence type="ECO:0000313" key="3">
    <source>
        <dbReference type="Proteomes" id="UP000515151"/>
    </source>
</evidence>
<dbReference type="EMBL" id="MTKT01005569">
    <property type="protein sequence ID" value="OWM65643.1"/>
    <property type="molecule type" value="Genomic_DNA"/>
</dbReference>
<gene>
    <name evidence="4" type="primary">LOC116198631</name>
    <name evidence="1" type="ORF">CDL15_Pgr017140</name>
</gene>
<reference evidence="4" key="4">
    <citation type="submission" date="2025-04" db="UniProtKB">
        <authorList>
            <consortium name="RefSeq"/>
        </authorList>
    </citation>
    <scope>IDENTIFICATION</scope>
    <source>
        <tissue evidence="4">Leaf</tissue>
    </source>
</reference>
<evidence type="ECO:0000313" key="2">
    <source>
        <dbReference type="Proteomes" id="UP000197138"/>
    </source>
</evidence>
<evidence type="ECO:0000313" key="4">
    <source>
        <dbReference type="RefSeq" id="XP_031384685.1"/>
    </source>
</evidence>
<reference evidence="3" key="3">
    <citation type="journal article" date="2020" name="Plant Biotechnol. J.">
        <title>The pomegranate (Punica granatum L.) draft genome dissects genetic divergence between soft- and hard-seeded cultivars.</title>
        <authorList>
            <person name="Luo X."/>
            <person name="Li H."/>
            <person name="Wu Z."/>
            <person name="Yao W."/>
            <person name="Zhao P."/>
            <person name="Cao D."/>
            <person name="Yu H."/>
            <person name="Li K."/>
            <person name="Poudel K."/>
            <person name="Zhao D."/>
            <person name="Zhang F."/>
            <person name="Xia X."/>
            <person name="Chen L."/>
            <person name="Wang Q."/>
            <person name="Jing D."/>
            <person name="Cao S."/>
        </authorList>
    </citation>
    <scope>NUCLEOTIDE SEQUENCE [LARGE SCALE GENOMIC DNA]</scope>
</reference>
<dbReference type="GeneID" id="116198631"/>
<keyword evidence="3" id="KW-1185">Reference proteome</keyword>
<dbReference type="AlphaFoldDB" id="A0A218VZC7"/>
<organism evidence="1 2">
    <name type="scientific">Punica granatum</name>
    <name type="common">Pomegranate</name>
    <dbReference type="NCBI Taxonomy" id="22663"/>
    <lineage>
        <taxon>Eukaryota</taxon>
        <taxon>Viridiplantae</taxon>
        <taxon>Streptophyta</taxon>
        <taxon>Embryophyta</taxon>
        <taxon>Tracheophyta</taxon>
        <taxon>Spermatophyta</taxon>
        <taxon>Magnoliopsida</taxon>
        <taxon>eudicotyledons</taxon>
        <taxon>Gunneridae</taxon>
        <taxon>Pentapetalae</taxon>
        <taxon>rosids</taxon>
        <taxon>malvids</taxon>
        <taxon>Myrtales</taxon>
        <taxon>Lythraceae</taxon>
        <taxon>Punica</taxon>
    </lineage>
</organism>
<dbReference type="OrthoDB" id="511315at2759"/>
<protein>
    <submittedName>
        <fullName evidence="4">Uncharacterized protein LOC116198631</fullName>
    </submittedName>
</protein>
<evidence type="ECO:0000313" key="1">
    <source>
        <dbReference type="EMBL" id="OWM65643.1"/>
    </source>
</evidence>
<dbReference type="Proteomes" id="UP000515151">
    <property type="component" value="Chromosome 3"/>
</dbReference>
<dbReference type="PANTHER" id="PTHR35754:SF2">
    <property type="entry name" value="ATP SYNTHASE SUBUNIT B"/>
    <property type="match status" value="1"/>
</dbReference>
<proteinExistence type="predicted"/>
<name>A0A218VZC7_PUNGR</name>